<dbReference type="InterPro" id="IPR011006">
    <property type="entry name" value="CheY-like_superfamily"/>
</dbReference>
<dbReference type="InterPro" id="IPR001789">
    <property type="entry name" value="Sig_transdc_resp-reg_receiver"/>
</dbReference>
<evidence type="ECO:0000259" key="5">
    <source>
        <dbReference type="PROSITE" id="PS51755"/>
    </source>
</evidence>
<dbReference type="Pfam" id="PF00072">
    <property type="entry name" value="Response_reg"/>
    <property type="match status" value="1"/>
</dbReference>
<dbReference type="SUPFAM" id="SSF52172">
    <property type="entry name" value="CheY-like"/>
    <property type="match status" value="1"/>
</dbReference>
<dbReference type="Gene3D" id="3.40.50.2300">
    <property type="match status" value="1"/>
</dbReference>
<dbReference type="CDD" id="cd00383">
    <property type="entry name" value="trans_reg_C"/>
    <property type="match status" value="1"/>
</dbReference>
<dbReference type="PROSITE" id="PS50110">
    <property type="entry name" value="RESPONSE_REGULATORY"/>
    <property type="match status" value="1"/>
</dbReference>
<evidence type="ECO:0000256" key="1">
    <source>
        <dbReference type="ARBA" id="ARBA00023125"/>
    </source>
</evidence>
<dbReference type="GO" id="GO:0006355">
    <property type="term" value="P:regulation of DNA-templated transcription"/>
    <property type="evidence" value="ECO:0007669"/>
    <property type="project" value="InterPro"/>
</dbReference>
<dbReference type="PANTHER" id="PTHR48111">
    <property type="entry name" value="REGULATOR OF RPOS"/>
    <property type="match status" value="1"/>
</dbReference>
<dbReference type="SMART" id="SM00448">
    <property type="entry name" value="REC"/>
    <property type="match status" value="1"/>
</dbReference>
<sequence length="191" mass="20796">MRILLIEDEADLARRTLASLARAGITGEWLANAEDALDFAGDGFTVVIVDLGLPGLSGLDLVRSLRRRGLAVPILILTARGSWEEKVAGLNAGADDFLVKPVRVEELVARLHALARRAAGHLASRLEDGALALNTGTHEAWLAGEPVELTRNEFRLLRAFLLEPGRTLSRDAILDRLYALETERDPNPAYS</sequence>
<dbReference type="Gene3D" id="6.10.250.690">
    <property type="match status" value="1"/>
</dbReference>
<dbReference type="GO" id="GO:0000976">
    <property type="term" value="F:transcription cis-regulatory region binding"/>
    <property type="evidence" value="ECO:0007669"/>
    <property type="project" value="TreeGrafter"/>
</dbReference>
<evidence type="ECO:0000256" key="2">
    <source>
        <dbReference type="PROSITE-ProRule" id="PRU00169"/>
    </source>
</evidence>
<dbReference type="EMBL" id="QFNN01000072">
    <property type="protein sequence ID" value="PZO89141.1"/>
    <property type="molecule type" value="Genomic_DNA"/>
</dbReference>
<reference evidence="6 7" key="1">
    <citation type="submission" date="2017-08" db="EMBL/GenBank/DDBJ databases">
        <title>Infants hospitalized years apart are colonized by the same room-sourced microbial strains.</title>
        <authorList>
            <person name="Brooks B."/>
            <person name="Olm M.R."/>
            <person name="Firek B.A."/>
            <person name="Baker R."/>
            <person name="Thomas B.C."/>
            <person name="Morowitz M.J."/>
            <person name="Banfield J.F."/>
        </authorList>
    </citation>
    <scope>NUCLEOTIDE SEQUENCE [LARGE SCALE GENOMIC DNA]</scope>
    <source>
        <strain evidence="6">S2_018_000_R2_101</strain>
    </source>
</reference>
<organism evidence="6 7">
    <name type="scientific">Sphingomonas sanxanigenens</name>
    <dbReference type="NCBI Taxonomy" id="397260"/>
    <lineage>
        <taxon>Bacteria</taxon>
        <taxon>Pseudomonadati</taxon>
        <taxon>Pseudomonadota</taxon>
        <taxon>Alphaproteobacteria</taxon>
        <taxon>Sphingomonadales</taxon>
        <taxon>Sphingomonadaceae</taxon>
        <taxon>Sphingomonas</taxon>
    </lineage>
</organism>
<dbReference type="InterPro" id="IPR036388">
    <property type="entry name" value="WH-like_DNA-bd_sf"/>
</dbReference>
<dbReference type="GO" id="GO:0005829">
    <property type="term" value="C:cytosol"/>
    <property type="evidence" value="ECO:0007669"/>
    <property type="project" value="TreeGrafter"/>
</dbReference>
<dbReference type="PANTHER" id="PTHR48111:SF37">
    <property type="entry name" value="RESPONSE REGULATOR PROTEIN CARR"/>
    <property type="match status" value="1"/>
</dbReference>
<keyword evidence="1 3" id="KW-0238">DNA-binding</keyword>
<dbReference type="GO" id="GO:0032993">
    <property type="term" value="C:protein-DNA complex"/>
    <property type="evidence" value="ECO:0007669"/>
    <property type="project" value="TreeGrafter"/>
</dbReference>
<dbReference type="Proteomes" id="UP000249066">
    <property type="component" value="Unassembled WGS sequence"/>
</dbReference>
<dbReference type="InterPro" id="IPR039420">
    <property type="entry name" value="WalR-like"/>
</dbReference>
<gene>
    <name evidence="6" type="ORF">DI623_11260</name>
</gene>
<name>A0A2W5C1G2_9SPHN</name>
<accession>A0A2W5C1G2</accession>
<dbReference type="GO" id="GO:0000156">
    <property type="term" value="F:phosphorelay response regulator activity"/>
    <property type="evidence" value="ECO:0007669"/>
    <property type="project" value="TreeGrafter"/>
</dbReference>
<dbReference type="Gene3D" id="1.10.10.10">
    <property type="entry name" value="Winged helix-like DNA-binding domain superfamily/Winged helix DNA-binding domain"/>
    <property type="match status" value="1"/>
</dbReference>
<feature type="domain" description="Response regulatory" evidence="4">
    <location>
        <begin position="2"/>
        <end position="115"/>
    </location>
</feature>
<dbReference type="PROSITE" id="PS51755">
    <property type="entry name" value="OMPR_PHOB"/>
    <property type="match status" value="1"/>
</dbReference>
<feature type="domain" description="OmpR/PhoB-type" evidence="5">
    <location>
        <begin position="123"/>
        <end position="191"/>
    </location>
</feature>
<protein>
    <submittedName>
        <fullName evidence="6">DNA-binding response regulator</fullName>
    </submittedName>
</protein>
<proteinExistence type="predicted"/>
<dbReference type="AlphaFoldDB" id="A0A2W5C1G2"/>
<feature type="modified residue" description="4-aspartylphosphate" evidence="2">
    <location>
        <position position="50"/>
    </location>
</feature>
<dbReference type="InterPro" id="IPR001867">
    <property type="entry name" value="OmpR/PhoB-type_DNA-bd"/>
</dbReference>
<evidence type="ECO:0000313" key="6">
    <source>
        <dbReference type="EMBL" id="PZO89141.1"/>
    </source>
</evidence>
<feature type="DNA-binding region" description="OmpR/PhoB-type" evidence="3">
    <location>
        <begin position="123"/>
        <end position="191"/>
    </location>
</feature>
<keyword evidence="2" id="KW-0597">Phosphoprotein</keyword>
<dbReference type="Pfam" id="PF00486">
    <property type="entry name" value="Trans_reg_C"/>
    <property type="match status" value="1"/>
</dbReference>
<evidence type="ECO:0000259" key="4">
    <source>
        <dbReference type="PROSITE" id="PS50110"/>
    </source>
</evidence>
<evidence type="ECO:0000256" key="3">
    <source>
        <dbReference type="PROSITE-ProRule" id="PRU01091"/>
    </source>
</evidence>
<evidence type="ECO:0000313" key="7">
    <source>
        <dbReference type="Proteomes" id="UP000249066"/>
    </source>
</evidence>
<comment type="caution">
    <text evidence="6">The sequence shown here is derived from an EMBL/GenBank/DDBJ whole genome shotgun (WGS) entry which is preliminary data.</text>
</comment>